<dbReference type="RefSeq" id="XP_030753530.1">
    <property type="nucleotide sequence ID" value="XM_030897670.1"/>
</dbReference>
<dbReference type="PANTHER" id="PTHR10380">
    <property type="entry name" value="CUTICLE PROTEIN"/>
    <property type="match status" value="1"/>
</dbReference>
<dbReference type="GO" id="GO:0062129">
    <property type="term" value="C:chitin-based extracellular matrix"/>
    <property type="evidence" value="ECO:0007669"/>
    <property type="project" value="TreeGrafter"/>
</dbReference>
<feature type="signal peptide" evidence="2">
    <location>
        <begin position="1"/>
        <end position="22"/>
    </location>
</feature>
<dbReference type="Proteomes" id="UP000504635">
    <property type="component" value="Unplaced"/>
</dbReference>
<dbReference type="Pfam" id="PF00379">
    <property type="entry name" value="Chitin_bind_4"/>
    <property type="match status" value="1"/>
</dbReference>
<dbReference type="InterPro" id="IPR050468">
    <property type="entry name" value="Cuticle_Struct_Prot"/>
</dbReference>
<evidence type="ECO:0000313" key="4">
    <source>
        <dbReference type="RefSeq" id="XP_030753530.1"/>
    </source>
</evidence>
<reference evidence="4" key="1">
    <citation type="submission" date="2025-08" db="UniProtKB">
        <authorList>
            <consortium name="RefSeq"/>
        </authorList>
    </citation>
    <scope>IDENTIFICATION</scope>
    <source>
        <tissue evidence="4">Gonads</tissue>
    </source>
</reference>
<organism evidence="3 4">
    <name type="scientific">Sitophilus oryzae</name>
    <name type="common">Rice weevil</name>
    <name type="synonym">Curculio oryzae</name>
    <dbReference type="NCBI Taxonomy" id="7048"/>
    <lineage>
        <taxon>Eukaryota</taxon>
        <taxon>Metazoa</taxon>
        <taxon>Ecdysozoa</taxon>
        <taxon>Arthropoda</taxon>
        <taxon>Hexapoda</taxon>
        <taxon>Insecta</taxon>
        <taxon>Pterygota</taxon>
        <taxon>Neoptera</taxon>
        <taxon>Endopterygota</taxon>
        <taxon>Coleoptera</taxon>
        <taxon>Polyphaga</taxon>
        <taxon>Cucujiformia</taxon>
        <taxon>Curculionidae</taxon>
        <taxon>Dryophthorinae</taxon>
        <taxon>Sitophilus</taxon>
    </lineage>
</organism>
<dbReference type="InParanoid" id="A0A6J2XRQ1"/>
<proteinExistence type="predicted"/>
<dbReference type="GO" id="GO:0008010">
    <property type="term" value="F:structural constituent of chitin-based larval cuticle"/>
    <property type="evidence" value="ECO:0007669"/>
    <property type="project" value="TreeGrafter"/>
</dbReference>
<dbReference type="PROSITE" id="PS51155">
    <property type="entry name" value="CHIT_BIND_RR_2"/>
    <property type="match status" value="1"/>
</dbReference>
<dbReference type="GeneID" id="115880463"/>
<gene>
    <name evidence="4" type="primary">LOC115880463</name>
</gene>
<keyword evidence="2" id="KW-0732">Signal</keyword>
<accession>A0A6J2XRQ1</accession>
<name>A0A6J2XRQ1_SITOR</name>
<feature type="chain" id="PRO_5026677073" evidence="2">
    <location>
        <begin position="23"/>
        <end position="133"/>
    </location>
</feature>
<dbReference type="PANTHER" id="PTHR10380:SF192">
    <property type="entry name" value="GEO02312P1"/>
    <property type="match status" value="1"/>
</dbReference>
<dbReference type="InterPro" id="IPR000618">
    <property type="entry name" value="Insect_cuticle"/>
</dbReference>
<protein>
    <submittedName>
        <fullName evidence="4">Larval cuticle protein 65Ag1-like</fullName>
    </submittedName>
</protein>
<evidence type="ECO:0000313" key="3">
    <source>
        <dbReference type="Proteomes" id="UP000504635"/>
    </source>
</evidence>
<evidence type="ECO:0000256" key="1">
    <source>
        <dbReference type="PROSITE-ProRule" id="PRU00497"/>
    </source>
</evidence>
<keyword evidence="3" id="KW-1185">Reference proteome</keyword>
<dbReference type="FunCoup" id="A0A6J2XRQ1">
    <property type="interactions" value="15"/>
</dbReference>
<sequence length="133" mass="14782">MNLKYFVTCVMIFIIYHCSVKCEEYSTDILTRENHSYTFMYDTPNGIRQEETRTWNDNSTDSLTVVGSYEYASNGVVVKVTYVADKNGYRPKVRVLQKAELVPPAPMGVGYAVYVSTRLSPATLASLSGGGLG</sequence>
<dbReference type="AlphaFoldDB" id="A0A6J2XRQ1"/>
<dbReference type="KEGG" id="soy:115880463"/>
<keyword evidence="1" id="KW-0193">Cuticle</keyword>
<evidence type="ECO:0000256" key="2">
    <source>
        <dbReference type="SAM" id="SignalP"/>
    </source>
</evidence>
<dbReference type="OrthoDB" id="6778216at2759"/>